<comment type="caution">
    <text evidence="1">The sequence shown here is derived from an EMBL/GenBank/DDBJ whole genome shotgun (WGS) entry which is preliminary data.</text>
</comment>
<protein>
    <submittedName>
        <fullName evidence="1">Uncharacterized protein</fullName>
    </submittedName>
</protein>
<evidence type="ECO:0000313" key="2">
    <source>
        <dbReference type="Proteomes" id="UP001054945"/>
    </source>
</evidence>
<evidence type="ECO:0000313" key="1">
    <source>
        <dbReference type="EMBL" id="GIZ03629.1"/>
    </source>
</evidence>
<dbReference type="EMBL" id="BPLR01018978">
    <property type="protein sequence ID" value="GIZ03629.1"/>
    <property type="molecule type" value="Genomic_DNA"/>
</dbReference>
<dbReference type="AlphaFoldDB" id="A0AAV4YAZ8"/>
<dbReference type="Proteomes" id="UP001054945">
    <property type="component" value="Unassembled WGS sequence"/>
</dbReference>
<proteinExistence type="predicted"/>
<keyword evidence="2" id="KW-1185">Reference proteome</keyword>
<name>A0AAV4YAZ8_CAEEX</name>
<sequence>MDAVEEKQWGSLLKQNLTVSPLAIRENIDGELSNSEFPVCASSEDSLSSTDSYENSQVKKEIILKRNNIPIHEYIRTESDKKKSNEEKSKEMTFVNDGNREGVARNFLKAGKTLTQEERLKLRAKRFNIAPSCNKDKNVIALRNPVSSYSSSLQTSSNDSLAFRFGVNASKVLKQLDSAVSAQQMKRKSKFSLKNENISIDDQERKKKRSHKIWN</sequence>
<gene>
    <name evidence="1" type="ORF">CEXT_242362</name>
</gene>
<accession>A0AAV4YAZ8</accession>
<reference evidence="1 2" key="1">
    <citation type="submission" date="2021-06" db="EMBL/GenBank/DDBJ databases">
        <title>Caerostris extrusa draft genome.</title>
        <authorList>
            <person name="Kono N."/>
            <person name="Arakawa K."/>
        </authorList>
    </citation>
    <scope>NUCLEOTIDE SEQUENCE [LARGE SCALE GENOMIC DNA]</scope>
</reference>
<organism evidence="1 2">
    <name type="scientific">Caerostris extrusa</name>
    <name type="common">Bark spider</name>
    <name type="synonym">Caerostris bankana</name>
    <dbReference type="NCBI Taxonomy" id="172846"/>
    <lineage>
        <taxon>Eukaryota</taxon>
        <taxon>Metazoa</taxon>
        <taxon>Ecdysozoa</taxon>
        <taxon>Arthropoda</taxon>
        <taxon>Chelicerata</taxon>
        <taxon>Arachnida</taxon>
        <taxon>Araneae</taxon>
        <taxon>Araneomorphae</taxon>
        <taxon>Entelegynae</taxon>
        <taxon>Araneoidea</taxon>
        <taxon>Araneidae</taxon>
        <taxon>Caerostris</taxon>
    </lineage>
</organism>